<dbReference type="HAMAP" id="MF_01331_A">
    <property type="entry name" value="Ribosomal_uL22_A"/>
    <property type="match status" value="1"/>
</dbReference>
<dbReference type="InterPro" id="IPR005721">
    <property type="entry name" value="Ribosomal_uL22_euk/arc"/>
</dbReference>
<feature type="region of interest" description="Disordered" evidence="10">
    <location>
        <begin position="1"/>
        <end position="25"/>
    </location>
</feature>
<evidence type="ECO:0000256" key="2">
    <source>
        <dbReference type="ARBA" id="ARBA00011838"/>
    </source>
</evidence>
<evidence type="ECO:0000256" key="5">
    <source>
        <dbReference type="ARBA" id="ARBA00022980"/>
    </source>
</evidence>
<dbReference type="InterPro" id="IPR057265">
    <property type="entry name" value="Ribosomal_uL22_arc-type"/>
</dbReference>
<evidence type="ECO:0000313" key="11">
    <source>
        <dbReference type="EMBL" id="KUK44971.1"/>
    </source>
</evidence>
<sequence>MGRLKYSITPEKNEKSSRAMGTEHHISPKHALEICSTIRGMKAEVAKEYLEDVIALKRPVPFKRHNKKIPHRRGLVGWDAGRYPQKAAKAVLSVLINATSNAEYKGLDPAEMKITHVSTKQGRTLRGWMPRAMGRATPKDTETVSIEMVLTEVS</sequence>
<evidence type="ECO:0000313" key="12">
    <source>
        <dbReference type="EMBL" id="KUK95161.1"/>
    </source>
</evidence>
<dbReference type="NCBIfam" id="TIGR01038">
    <property type="entry name" value="uL22_arch_euk"/>
    <property type="match status" value="1"/>
</dbReference>
<evidence type="ECO:0000256" key="9">
    <source>
        <dbReference type="RuleBase" id="RU004007"/>
    </source>
</evidence>
<comment type="function">
    <text evidence="7">The globular domain of the protein is located near the polypeptide exit tunnel on the outside of the subunit, while an extended beta-hairpin is found that lines the wall of the exit tunnel in the center of the 70S ribosome.</text>
</comment>
<keyword evidence="6 7" id="KW-0687">Ribonucleoprotein</keyword>
<comment type="function">
    <text evidence="7 9">This protein binds specifically to 23S rRNA. It makes multiple contacts with different domains of the 23S rRNA in the assembled 50S subunit and ribosome.</text>
</comment>
<keyword evidence="3 7" id="KW-0699">rRNA-binding</keyword>
<evidence type="ECO:0000256" key="7">
    <source>
        <dbReference type="HAMAP-Rule" id="MF_01331"/>
    </source>
</evidence>
<evidence type="ECO:0000256" key="8">
    <source>
        <dbReference type="RuleBase" id="RU004005"/>
    </source>
</evidence>
<dbReference type="GO" id="GO:0019843">
    <property type="term" value="F:rRNA binding"/>
    <property type="evidence" value="ECO:0007669"/>
    <property type="project" value="UniProtKB-UniRule"/>
</dbReference>
<dbReference type="AlphaFoldDB" id="A0A101IH98"/>
<protein>
    <recommendedName>
        <fullName evidence="7">Large ribosomal subunit protein uL22</fullName>
    </recommendedName>
</protein>
<evidence type="ECO:0000313" key="14">
    <source>
        <dbReference type="Proteomes" id="UP000057043"/>
    </source>
</evidence>
<dbReference type="Gene3D" id="3.90.470.10">
    <property type="entry name" value="Ribosomal protein L22/L17"/>
    <property type="match status" value="1"/>
</dbReference>
<dbReference type="SUPFAM" id="SSF54843">
    <property type="entry name" value="Ribosomal protein L22"/>
    <property type="match status" value="1"/>
</dbReference>
<accession>A0A101IH98</accession>
<dbReference type="GO" id="GO:0022625">
    <property type="term" value="C:cytosolic large ribosomal subunit"/>
    <property type="evidence" value="ECO:0007669"/>
    <property type="project" value="UniProtKB-UniRule"/>
</dbReference>
<dbReference type="InterPro" id="IPR036394">
    <property type="entry name" value="Ribosomal_uL22_sf"/>
</dbReference>
<dbReference type="EMBL" id="LGFT01000011">
    <property type="protein sequence ID" value="KUK44971.1"/>
    <property type="molecule type" value="Genomic_DNA"/>
</dbReference>
<dbReference type="FunFam" id="3.90.470.10:FF:000015">
    <property type="entry name" value="50S ribosomal protein L22"/>
    <property type="match status" value="1"/>
</dbReference>
<gene>
    <name evidence="7" type="primary">rpl22</name>
    <name evidence="11" type="ORF">XD72_0677</name>
    <name evidence="12" type="ORF">XE07_1899</name>
</gene>
<dbReference type="GO" id="GO:0003735">
    <property type="term" value="F:structural constituent of ribosome"/>
    <property type="evidence" value="ECO:0007669"/>
    <property type="project" value="UniProtKB-UniRule"/>
</dbReference>
<feature type="compositionally biased region" description="Basic and acidic residues" evidence="10">
    <location>
        <begin position="11"/>
        <end position="25"/>
    </location>
</feature>
<proteinExistence type="inferred from homology"/>
<name>A0A101IH98_9EURY</name>
<keyword evidence="5 7" id="KW-0689">Ribosomal protein</keyword>
<dbReference type="NCBIfam" id="NF003260">
    <property type="entry name" value="PRK04223.1"/>
    <property type="match status" value="1"/>
</dbReference>
<dbReference type="InterPro" id="IPR001063">
    <property type="entry name" value="Ribosomal_uL22"/>
</dbReference>
<reference evidence="13 14" key="2">
    <citation type="journal article" date="2015" name="MBio">
        <title>Genome-Resolved Metagenomic Analysis Reveals Roles for Candidate Phyla and Other Microbial Community Members in Biogeochemical Transformations in Oil Reservoirs.</title>
        <authorList>
            <person name="Hu P."/>
            <person name="Tom L."/>
            <person name="Singh A."/>
            <person name="Thomas B.C."/>
            <person name="Baker B.J."/>
            <person name="Piceno Y.M."/>
            <person name="Andersen G.L."/>
            <person name="Banfield J.F."/>
        </authorList>
    </citation>
    <scope>NUCLEOTIDE SEQUENCE [LARGE SCALE GENOMIC DNA]</scope>
    <source>
        <strain evidence="11">57_489</strain>
    </source>
</reference>
<comment type="similarity">
    <text evidence="1 7 8">Belongs to the universal ribosomal protein uL22 family.</text>
</comment>
<evidence type="ECO:0000313" key="13">
    <source>
        <dbReference type="Proteomes" id="UP000053961"/>
    </source>
</evidence>
<dbReference type="PANTHER" id="PTHR11593">
    <property type="entry name" value="60S RIBOSOMAL PROTEIN L17"/>
    <property type="match status" value="1"/>
</dbReference>
<dbReference type="Proteomes" id="UP000057043">
    <property type="component" value="Unassembled WGS sequence"/>
</dbReference>
<evidence type="ECO:0000256" key="6">
    <source>
        <dbReference type="ARBA" id="ARBA00023274"/>
    </source>
</evidence>
<comment type="caution">
    <text evidence="12">The sequence shown here is derived from an EMBL/GenBank/DDBJ whole genome shotgun (WGS) entry which is preliminary data.</text>
</comment>
<dbReference type="CDD" id="cd00336">
    <property type="entry name" value="Ribosomal_L22"/>
    <property type="match status" value="1"/>
</dbReference>
<organism evidence="12 13">
    <name type="scientific">Methanothrix harundinacea</name>
    <dbReference type="NCBI Taxonomy" id="301375"/>
    <lineage>
        <taxon>Archaea</taxon>
        <taxon>Methanobacteriati</taxon>
        <taxon>Methanobacteriota</taxon>
        <taxon>Stenosarchaea group</taxon>
        <taxon>Methanomicrobia</taxon>
        <taxon>Methanotrichales</taxon>
        <taxon>Methanotrichaceae</taxon>
        <taxon>Methanothrix</taxon>
    </lineage>
</organism>
<evidence type="ECO:0000256" key="4">
    <source>
        <dbReference type="ARBA" id="ARBA00022884"/>
    </source>
</evidence>
<dbReference type="GO" id="GO:0002181">
    <property type="term" value="P:cytoplasmic translation"/>
    <property type="evidence" value="ECO:0007669"/>
    <property type="project" value="TreeGrafter"/>
</dbReference>
<evidence type="ECO:0000256" key="10">
    <source>
        <dbReference type="SAM" id="MobiDB-lite"/>
    </source>
</evidence>
<evidence type="ECO:0000256" key="3">
    <source>
        <dbReference type="ARBA" id="ARBA00022730"/>
    </source>
</evidence>
<dbReference type="Proteomes" id="UP000053961">
    <property type="component" value="Unassembled WGS sequence"/>
</dbReference>
<keyword evidence="4 7" id="KW-0694">RNA-binding</keyword>
<comment type="subunit">
    <text evidence="2 7 9">Part of the 50S ribosomal subunit.</text>
</comment>
<reference evidence="12" key="1">
    <citation type="journal article" date="2015" name="MBio">
        <title>Genome-resolved metagenomic analysis reveals roles for candidate phyla and other microbial community members in biogeochemical transformations in oil reservoirs.</title>
        <authorList>
            <person name="Hu P."/>
            <person name="Tom L."/>
            <person name="Singh A."/>
            <person name="Thomas B.C."/>
            <person name="Baker B.J."/>
            <person name="Piceno Y.M."/>
            <person name="Andersen G.L."/>
            <person name="Banfield J.F."/>
        </authorList>
    </citation>
    <scope>NUCLEOTIDE SEQUENCE [LARGE SCALE GENOMIC DNA]</scope>
    <source>
        <strain evidence="12">56_747</strain>
    </source>
</reference>
<dbReference type="PANTHER" id="PTHR11593:SF10">
    <property type="entry name" value="60S RIBOSOMAL PROTEIN L17"/>
    <property type="match status" value="1"/>
</dbReference>
<dbReference type="EMBL" id="LGHB01000037">
    <property type="protein sequence ID" value="KUK95161.1"/>
    <property type="molecule type" value="Genomic_DNA"/>
</dbReference>
<evidence type="ECO:0000256" key="1">
    <source>
        <dbReference type="ARBA" id="ARBA00009451"/>
    </source>
</evidence>
<dbReference type="PATRIC" id="fig|301375.6.peg.1342"/>
<dbReference type="Pfam" id="PF00237">
    <property type="entry name" value="Ribosomal_L22"/>
    <property type="match status" value="1"/>
</dbReference>